<proteinExistence type="predicted"/>
<organism evidence="1 2">
    <name type="scientific">Caballeronia calidae</name>
    <dbReference type="NCBI Taxonomy" id="1777139"/>
    <lineage>
        <taxon>Bacteria</taxon>
        <taxon>Pseudomonadati</taxon>
        <taxon>Pseudomonadota</taxon>
        <taxon>Betaproteobacteria</taxon>
        <taxon>Burkholderiales</taxon>
        <taxon>Burkholderiaceae</taxon>
        <taxon>Caballeronia</taxon>
    </lineage>
</organism>
<reference evidence="1" key="1">
    <citation type="submission" date="2016-01" db="EMBL/GenBank/DDBJ databases">
        <authorList>
            <person name="Peeters C."/>
        </authorList>
    </citation>
    <scope>NUCLEOTIDE SEQUENCE</scope>
    <source>
        <strain evidence="1">LMG 29321</strain>
    </source>
</reference>
<evidence type="ECO:0000313" key="2">
    <source>
        <dbReference type="Proteomes" id="UP000071859"/>
    </source>
</evidence>
<keyword evidence="2" id="KW-1185">Reference proteome</keyword>
<comment type="caution">
    <text evidence="1">The sequence shown here is derived from an EMBL/GenBank/DDBJ whole genome shotgun (WGS) entry which is preliminary data.</text>
</comment>
<evidence type="ECO:0000313" key="1">
    <source>
        <dbReference type="EMBL" id="SAK48802.1"/>
    </source>
</evidence>
<dbReference type="Proteomes" id="UP000071859">
    <property type="component" value="Unassembled WGS sequence"/>
</dbReference>
<protein>
    <submittedName>
        <fullName evidence="1">Uncharacterized protein</fullName>
    </submittedName>
</protein>
<dbReference type="AlphaFoldDB" id="A0A157ZTE9"/>
<accession>A0A157ZTE9</accession>
<gene>
    <name evidence="1" type="ORF">AWB78_00920</name>
</gene>
<dbReference type="EMBL" id="FCOX02000003">
    <property type="protein sequence ID" value="SAK48802.1"/>
    <property type="molecule type" value="Genomic_DNA"/>
</dbReference>
<sequence length="49" mass="5599">MIPAGGSARQKNKNFYAAGVRRVFSFVRNIFIQTFIYENQHNGTAFAYP</sequence>
<name>A0A157ZTE9_9BURK</name>